<dbReference type="Proteomes" id="UP001623348">
    <property type="component" value="Unassembled WGS sequence"/>
</dbReference>
<feature type="domain" description="Reverse transcriptase" evidence="1">
    <location>
        <begin position="7"/>
        <end position="103"/>
    </location>
</feature>
<dbReference type="Pfam" id="PF00078">
    <property type="entry name" value="RVT_1"/>
    <property type="match status" value="1"/>
</dbReference>
<evidence type="ECO:0000313" key="2">
    <source>
        <dbReference type="EMBL" id="GAB0177888.1"/>
    </source>
</evidence>
<gene>
    <name evidence="2" type="ORF">GRJ2_000254100</name>
</gene>
<sequence length="123" mass="13967">MPIYKKGWKEDPGNYRQGNIMAQIILSAIMRHTQDNQAIRPSPCGFMKGRSCWTSLISIYDKVTHLVDERKAVDVVYPDFSKAFDTISHSILLEVLAAHSLEYSLLGKKWAGWPGPKRSGEWS</sequence>
<evidence type="ECO:0000259" key="1">
    <source>
        <dbReference type="Pfam" id="PF00078"/>
    </source>
</evidence>
<dbReference type="EMBL" id="BAAFJT010000001">
    <property type="protein sequence ID" value="GAB0177888.1"/>
    <property type="molecule type" value="Genomic_DNA"/>
</dbReference>
<dbReference type="InterPro" id="IPR000477">
    <property type="entry name" value="RT_dom"/>
</dbReference>
<proteinExistence type="predicted"/>
<dbReference type="PANTHER" id="PTHR33332">
    <property type="entry name" value="REVERSE TRANSCRIPTASE DOMAIN-CONTAINING PROTEIN"/>
    <property type="match status" value="1"/>
</dbReference>
<keyword evidence="3" id="KW-1185">Reference proteome</keyword>
<protein>
    <submittedName>
        <fullName evidence="2">Mitochondrial enolase superfamily member 1</fullName>
    </submittedName>
</protein>
<organism evidence="2 3">
    <name type="scientific">Grus japonensis</name>
    <name type="common">Japanese crane</name>
    <name type="synonym">Red-crowned crane</name>
    <dbReference type="NCBI Taxonomy" id="30415"/>
    <lineage>
        <taxon>Eukaryota</taxon>
        <taxon>Metazoa</taxon>
        <taxon>Chordata</taxon>
        <taxon>Craniata</taxon>
        <taxon>Vertebrata</taxon>
        <taxon>Euteleostomi</taxon>
        <taxon>Archelosauria</taxon>
        <taxon>Archosauria</taxon>
        <taxon>Dinosauria</taxon>
        <taxon>Saurischia</taxon>
        <taxon>Theropoda</taxon>
        <taxon>Coelurosauria</taxon>
        <taxon>Aves</taxon>
        <taxon>Neognathae</taxon>
        <taxon>Neoaves</taxon>
        <taxon>Gruiformes</taxon>
        <taxon>Gruidae</taxon>
        <taxon>Grus</taxon>
    </lineage>
</organism>
<name>A0ABC9VXG3_GRUJA</name>
<reference evidence="2 3" key="1">
    <citation type="submission" date="2024-06" db="EMBL/GenBank/DDBJ databases">
        <title>The draft genome of Grus japonensis, version 3.</title>
        <authorList>
            <person name="Nabeshima K."/>
            <person name="Suzuki S."/>
            <person name="Onuma M."/>
        </authorList>
    </citation>
    <scope>NUCLEOTIDE SEQUENCE [LARGE SCALE GENOMIC DNA]</scope>
    <source>
        <strain evidence="2 3">451A</strain>
    </source>
</reference>
<comment type="caution">
    <text evidence="2">The sequence shown here is derived from an EMBL/GenBank/DDBJ whole genome shotgun (WGS) entry which is preliminary data.</text>
</comment>
<accession>A0ABC9VXG3</accession>
<evidence type="ECO:0000313" key="3">
    <source>
        <dbReference type="Proteomes" id="UP001623348"/>
    </source>
</evidence>
<dbReference type="AlphaFoldDB" id="A0ABC9VXG3"/>